<dbReference type="EMBL" id="FNGV01000011">
    <property type="protein sequence ID" value="SDM61653.1"/>
    <property type="molecule type" value="Genomic_DNA"/>
</dbReference>
<dbReference type="PANTHER" id="PTHR30565">
    <property type="entry name" value="PROTEIN YCIF"/>
    <property type="match status" value="1"/>
</dbReference>
<dbReference type="InterPro" id="IPR010287">
    <property type="entry name" value="DUF892_YciF-like"/>
</dbReference>
<dbReference type="SUPFAM" id="SSF47240">
    <property type="entry name" value="Ferritin-like"/>
    <property type="match status" value="1"/>
</dbReference>
<dbReference type="STRING" id="192904.SAMN04488514_111111"/>
<dbReference type="InterPro" id="IPR047114">
    <property type="entry name" value="YciF"/>
</dbReference>
<dbReference type="InterPro" id="IPR012347">
    <property type="entry name" value="Ferritin-like"/>
</dbReference>
<dbReference type="Pfam" id="PF05974">
    <property type="entry name" value="DUF892"/>
    <property type="match status" value="1"/>
</dbReference>
<keyword evidence="2" id="KW-1185">Reference proteome</keyword>
<dbReference type="OrthoDB" id="9795056at2"/>
<sequence length="163" mass="18567">MKTLEDLFEHQLQDLYSVETQLVTALSTMARMASDYELRAAFKNHLQETKVQRSRMGSILKELHIVPQQTASKAMERLIKEAKTFISQAEDDEVIDIGLIAEAQRVEHYEISGYGTAVRYAKELGYRNIAKTLQATLNEEYDADNNMGKLAEGRLTRKAINEI</sequence>
<protein>
    <submittedName>
        <fullName evidence="1">Ferritin-like metal-binding protein YciE</fullName>
    </submittedName>
</protein>
<evidence type="ECO:0000313" key="1">
    <source>
        <dbReference type="EMBL" id="SDM61653.1"/>
    </source>
</evidence>
<dbReference type="AlphaFoldDB" id="A0A1G9UP58"/>
<dbReference type="InterPro" id="IPR009078">
    <property type="entry name" value="Ferritin-like_SF"/>
</dbReference>
<dbReference type="Proteomes" id="UP000199440">
    <property type="component" value="Unassembled WGS sequence"/>
</dbReference>
<proteinExistence type="predicted"/>
<dbReference type="Gene3D" id="1.20.1260.10">
    <property type="match status" value="1"/>
</dbReference>
<evidence type="ECO:0000313" key="2">
    <source>
        <dbReference type="Proteomes" id="UP000199440"/>
    </source>
</evidence>
<accession>A0A1G9UP58</accession>
<gene>
    <name evidence="1" type="ORF">SAMN04488514_111111</name>
</gene>
<dbReference type="PANTHER" id="PTHR30565:SF9">
    <property type="entry name" value="PROTEIN YCIF"/>
    <property type="match status" value="1"/>
</dbReference>
<reference evidence="1 2" key="1">
    <citation type="submission" date="2016-10" db="EMBL/GenBank/DDBJ databases">
        <authorList>
            <person name="de Groot N.N."/>
        </authorList>
    </citation>
    <scope>NUCLEOTIDE SEQUENCE [LARGE SCALE GENOMIC DNA]</scope>
    <source>
        <strain evidence="1 2">DSM 19886</strain>
    </source>
</reference>
<organism evidence="1 2">
    <name type="scientific">Kriegella aquimaris</name>
    <dbReference type="NCBI Taxonomy" id="192904"/>
    <lineage>
        <taxon>Bacteria</taxon>
        <taxon>Pseudomonadati</taxon>
        <taxon>Bacteroidota</taxon>
        <taxon>Flavobacteriia</taxon>
        <taxon>Flavobacteriales</taxon>
        <taxon>Flavobacteriaceae</taxon>
        <taxon>Kriegella</taxon>
    </lineage>
</organism>
<dbReference type="RefSeq" id="WP_089893067.1">
    <property type="nucleotide sequence ID" value="NZ_FNGV01000011.1"/>
</dbReference>
<name>A0A1G9UP58_9FLAO</name>